<keyword evidence="2" id="KW-0328">Glycosyltransferase</keyword>
<dbReference type="PANTHER" id="PTHR10459">
    <property type="entry name" value="DNA LIGASE"/>
    <property type="match status" value="1"/>
</dbReference>
<sequence length="414" mass="46774">MGTASAAPQGEPTQRRKFQLTNLDGNNNKYYLVEIWQLAAHDVYFRATYGRVGSAAQIDEKVTTQEWIERKIREKLKKGYHEVALHRPTVVAAAPAPVVTLAEPIRKVIDYIFDEAGEGIASYLAVGLDAISAEQIEHGRKLLALAQLQHSTWQHSQTPANLALLSSTVQHFYNTVPTKLPSRIKRETVVENFCNDFDQQETRLHQLEAAIATMTAQQQNPQVSRYETLGADLDVLPQSDDRYRQICDYVDRTSVHGYKVRVNSVFTINIAADRRTFEQNQLGRSNTQLLFHGTAGQNVRHILRSGLVCPRTPSNGRMFGHGIYFANKATKSINYCSVRRRNRPMFLFLADVALGNPYVAPTAQSDFRAAPKGFDSVWGKAQHTVAWAGKLQYDEFIVYQSAQQTLRYLVLFDR</sequence>
<evidence type="ECO:0000256" key="3">
    <source>
        <dbReference type="ARBA" id="ARBA00022679"/>
    </source>
</evidence>
<dbReference type="Proteomes" id="UP001428290">
    <property type="component" value="Unassembled WGS sequence"/>
</dbReference>
<dbReference type="EC" id="2.4.2.30" evidence="1"/>
<feature type="domain" description="PARP catalytic" evidence="7">
    <location>
        <begin position="220"/>
        <end position="414"/>
    </location>
</feature>
<keyword evidence="9" id="KW-1185">Reference proteome</keyword>
<dbReference type="InterPro" id="IPR012317">
    <property type="entry name" value="Poly(ADP-ribose)pol_cat_dom"/>
</dbReference>
<dbReference type="InterPro" id="IPR036930">
    <property type="entry name" value="WGR_dom_sf"/>
</dbReference>
<comment type="caution">
    <text evidence="8">The sequence shown here is derived from an EMBL/GenBank/DDBJ whole genome shotgun (WGS) entry which is preliminary data.</text>
</comment>
<accession>A0ABP9X5T2</accession>
<dbReference type="InterPro" id="IPR049809">
    <property type="entry name" value="YehF/YfeS-like_WGR"/>
</dbReference>
<proteinExistence type="predicted"/>
<evidence type="ECO:0000256" key="4">
    <source>
        <dbReference type="ARBA" id="ARBA00023027"/>
    </source>
</evidence>
<organism evidence="8 9">
    <name type="scientific">Herpetosiphon gulosus</name>
    <dbReference type="NCBI Taxonomy" id="1973496"/>
    <lineage>
        <taxon>Bacteria</taxon>
        <taxon>Bacillati</taxon>
        <taxon>Chloroflexota</taxon>
        <taxon>Chloroflexia</taxon>
        <taxon>Herpetosiphonales</taxon>
        <taxon>Herpetosiphonaceae</taxon>
        <taxon>Herpetosiphon</taxon>
    </lineage>
</organism>
<dbReference type="Gene3D" id="3.90.228.10">
    <property type="match status" value="1"/>
</dbReference>
<evidence type="ECO:0000313" key="8">
    <source>
        <dbReference type="EMBL" id="GAA5530757.1"/>
    </source>
</evidence>
<dbReference type="Pfam" id="PF00644">
    <property type="entry name" value="PARP"/>
    <property type="match status" value="1"/>
</dbReference>
<dbReference type="InterPro" id="IPR008893">
    <property type="entry name" value="WGR_domain"/>
</dbReference>
<dbReference type="PANTHER" id="PTHR10459:SF60">
    <property type="entry name" value="POLY [ADP-RIBOSE] POLYMERASE 2"/>
    <property type="match status" value="1"/>
</dbReference>
<evidence type="ECO:0000313" key="9">
    <source>
        <dbReference type="Proteomes" id="UP001428290"/>
    </source>
</evidence>
<dbReference type="CDD" id="cd07996">
    <property type="entry name" value="WGR_MMR_like"/>
    <property type="match status" value="1"/>
</dbReference>
<protein>
    <recommendedName>
        <fullName evidence="1">NAD(+) ADP-ribosyltransferase</fullName>
        <ecNumber evidence="1">2.4.2.30</ecNumber>
    </recommendedName>
</protein>
<reference evidence="8 9" key="1">
    <citation type="submission" date="2024-02" db="EMBL/GenBank/DDBJ databases">
        <title>Herpetosiphon gulosus NBRC 112829.</title>
        <authorList>
            <person name="Ichikawa N."/>
            <person name="Katano-Makiyama Y."/>
            <person name="Hidaka K."/>
        </authorList>
    </citation>
    <scope>NUCLEOTIDE SEQUENCE [LARGE SCALE GENOMIC DNA]</scope>
    <source>
        <strain evidence="8 9">NBRC 112829</strain>
    </source>
</reference>
<keyword evidence="6" id="KW-0175">Coiled coil</keyword>
<evidence type="ECO:0000256" key="6">
    <source>
        <dbReference type="SAM" id="Coils"/>
    </source>
</evidence>
<feature type="coiled-coil region" evidence="6">
    <location>
        <begin position="190"/>
        <end position="217"/>
    </location>
</feature>
<dbReference type="SUPFAM" id="SSF142921">
    <property type="entry name" value="WGR domain-like"/>
    <property type="match status" value="1"/>
</dbReference>
<evidence type="ECO:0000256" key="2">
    <source>
        <dbReference type="ARBA" id="ARBA00022676"/>
    </source>
</evidence>
<evidence type="ECO:0000256" key="1">
    <source>
        <dbReference type="ARBA" id="ARBA00012020"/>
    </source>
</evidence>
<name>A0ABP9X5T2_9CHLR</name>
<evidence type="ECO:0000256" key="5">
    <source>
        <dbReference type="ARBA" id="ARBA00033987"/>
    </source>
</evidence>
<dbReference type="PROSITE" id="PS51059">
    <property type="entry name" value="PARP_CATALYTIC"/>
    <property type="match status" value="1"/>
</dbReference>
<dbReference type="Pfam" id="PF05406">
    <property type="entry name" value="WGR"/>
    <property type="match status" value="1"/>
</dbReference>
<dbReference type="SMART" id="SM00773">
    <property type="entry name" value="WGR"/>
    <property type="match status" value="1"/>
</dbReference>
<evidence type="ECO:0000259" key="7">
    <source>
        <dbReference type="PROSITE" id="PS51059"/>
    </source>
</evidence>
<dbReference type="EMBL" id="BAABRU010000023">
    <property type="protein sequence ID" value="GAA5530757.1"/>
    <property type="molecule type" value="Genomic_DNA"/>
</dbReference>
<comment type="catalytic activity">
    <reaction evidence="5">
        <text>NAD(+) + (ADP-D-ribosyl)n-acceptor = nicotinamide + (ADP-D-ribosyl)n+1-acceptor + H(+).</text>
        <dbReference type="EC" id="2.4.2.30"/>
    </reaction>
</comment>
<dbReference type="InterPro" id="IPR050800">
    <property type="entry name" value="ARTD/PARP"/>
</dbReference>
<gene>
    <name evidence="8" type="ORF">Hgul01_04580</name>
</gene>
<keyword evidence="3" id="KW-0808">Transferase</keyword>
<keyword evidence="4" id="KW-0520">NAD</keyword>
<dbReference type="Gene3D" id="2.20.140.10">
    <property type="entry name" value="WGR domain"/>
    <property type="match status" value="1"/>
</dbReference>
<dbReference type="SUPFAM" id="SSF56399">
    <property type="entry name" value="ADP-ribosylation"/>
    <property type="match status" value="1"/>
</dbReference>